<sequence>MRALLKVDIARHLGVVLLKPGGELMPLFGKGRVLVELPPAYMDALPSGRLADARQPLRDDKELKSFFMNERVIAAAGESMPWNRGLNVRLITASGHTQPIITQSW</sequence>
<protein>
    <submittedName>
        <fullName evidence="1">Uncharacterized protein</fullName>
    </submittedName>
</protein>
<name>A0A4U9DH72_RAOTE</name>
<gene>
    <name evidence="1" type="ORF">NCTC9185_07573</name>
</gene>
<proteinExistence type="predicted"/>
<evidence type="ECO:0000313" key="2">
    <source>
        <dbReference type="Proteomes" id="UP000339249"/>
    </source>
</evidence>
<dbReference type="Proteomes" id="UP000339249">
    <property type="component" value="Unassembled WGS sequence"/>
</dbReference>
<dbReference type="AlphaFoldDB" id="A0A4U9DH72"/>
<dbReference type="EMBL" id="CABDVU010000001">
    <property type="protein sequence ID" value="VTN15485.1"/>
    <property type="molecule type" value="Genomic_DNA"/>
</dbReference>
<organism evidence="1 2">
    <name type="scientific">Raoultella terrigena</name>
    <name type="common">Klebsiella terrigena</name>
    <dbReference type="NCBI Taxonomy" id="577"/>
    <lineage>
        <taxon>Bacteria</taxon>
        <taxon>Pseudomonadati</taxon>
        <taxon>Pseudomonadota</taxon>
        <taxon>Gammaproteobacteria</taxon>
        <taxon>Enterobacterales</taxon>
        <taxon>Enterobacteriaceae</taxon>
        <taxon>Klebsiella/Raoultella group</taxon>
        <taxon>Raoultella</taxon>
    </lineage>
</organism>
<accession>A0A4U9DH72</accession>
<evidence type="ECO:0000313" key="1">
    <source>
        <dbReference type="EMBL" id="VTN15485.1"/>
    </source>
</evidence>
<reference evidence="1 2" key="1">
    <citation type="submission" date="2019-04" db="EMBL/GenBank/DDBJ databases">
        <authorList>
            <consortium name="Pathogen Informatics"/>
        </authorList>
    </citation>
    <scope>NUCLEOTIDE SEQUENCE [LARGE SCALE GENOMIC DNA]</scope>
    <source>
        <strain evidence="1 2">NCTC9185</strain>
    </source>
</reference>